<keyword evidence="7" id="KW-0472">Membrane</keyword>
<dbReference type="GO" id="GO:0042612">
    <property type="term" value="C:MHC class I protein complex"/>
    <property type="evidence" value="ECO:0007669"/>
    <property type="project" value="UniProtKB-KW"/>
</dbReference>
<proteinExistence type="predicted"/>
<organism evidence="10 11">
    <name type="scientific">Phyllostomus discolor</name>
    <name type="common">pale spear-nosed bat</name>
    <dbReference type="NCBI Taxonomy" id="89673"/>
    <lineage>
        <taxon>Eukaryota</taxon>
        <taxon>Metazoa</taxon>
        <taxon>Chordata</taxon>
        <taxon>Craniata</taxon>
        <taxon>Vertebrata</taxon>
        <taxon>Euteleostomi</taxon>
        <taxon>Mammalia</taxon>
        <taxon>Eutheria</taxon>
        <taxon>Laurasiatheria</taxon>
        <taxon>Chiroptera</taxon>
        <taxon>Yangochiroptera</taxon>
        <taxon>Phyllostomidae</taxon>
        <taxon>Phyllostominae</taxon>
        <taxon>Phyllostomus</taxon>
    </lineage>
</organism>
<evidence type="ECO:0000256" key="4">
    <source>
        <dbReference type="ARBA" id="ARBA00022729"/>
    </source>
</evidence>
<dbReference type="GO" id="GO:0009897">
    <property type="term" value="C:external side of plasma membrane"/>
    <property type="evidence" value="ECO:0007669"/>
    <property type="project" value="TreeGrafter"/>
</dbReference>
<name>A0A834D981_9CHIR</name>
<dbReference type="GO" id="GO:0002474">
    <property type="term" value="P:antigen processing and presentation of peptide antigen via MHC class I"/>
    <property type="evidence" value="ECO:0007669"/>
    <property type="project" value="UniProtKB-KW"/>
</dbReference>
<dbReference type="PANTHER" id="PTHR16675:SF242">
    <property type="entry name" value="MAJOR HISTOCOMPATIBILITY COMPLEX CLASS I-RELATED GENE PROTEIN"/>
    <property type="match status" value="1"/>
</dbReference>
<dbReference type="PANTHER" id="PTHR16675">
    <property type="entry name" value="MHC CLASS I-RELATED"/>
    <property type="match status" value="1"/>
</dbReference>
<evidence type="ECO:0000256" key="2">
    <source>
        <dbReference type="ARBA" id="ARBA00022451"/>
    </source>
</evidence>
<dbReference type="GO" id="GO:0005615">
    <property type="term" value="C:extracellular space"/>
    <property type="evidence" value="ECO:0007669"/>
    <property type="project" value="TreeGrafter"/>
</dbReference>
<protein>
    <submittedName>
        <fullName evidence="10">Major histocompatibility complex, class I-related</fullName>
    </submittedName>
</protein>
<keyword evidence="9" id="KW-0325">Glycoprotein</keyword>
<dbReference type="SUPFAM" id="SSF48726">
    <property type="entry name" value="Immunoglobulin"/>
    <property type="match status" value="1"/>
</dbReference>
<evidence type="ECO:0000256" key="9">
    <source>
        <dbReference type="ARBA" id="ARBA00023180"/>
    </source>
</evidence>
<keyword evidence="3" id="KW-0812">Transmembrane</keyword>
<keyword evidence="8" id="KW-1015">Disulfide bond</keyword>
<evidence type="ECO:0000256" key="8">
    <source>
        <dbReference type="ARBA" id="ARBA00023157"/>
    </source>
</evidence>
<keyword evidence="4" id="KW-0732">Signal</keyword>
<dbReference type="Gene3D" id="2.60.40.10">
    <property type="entry name" value="Immunoglobulins"/>
    <property type="match status" value="1"/>
</dbReference>
<keyword evidence="5" id="KW-0391">Immunity</keyword>
<comment type="caution">
    <text evidence="10">The sequence shown here is derived from an EMBL/GenBank/DDBJ whole genome shotgun (WGS) entry which is preliminary data.</text>
</comment>
<dbReference type="AlphaFoldDB" id="A0A834D981"/>
<dbReference type="InterPro" id="IPR013783">
    <property type="entry name" value="Ig-like_fold"/>
</dbReference>
<dbReference type="Proteomes" id="UP000664940">
    <property type="component" value="Unassembled WGS sequence"/>
</dbReference>
<evidence type="ECO:0000256" key="7">
    <source>
        <dbReference type="ARBA" id="ARBA00023136"/>
    </source>
</evidence>
<accession>A0A834D981</accession>
<evidence type="ECO:0000256" key="1">
    <source>
        <dbReference type="ARBA" id="ARBA00004479"/>
    </source>
</evidence>
<evidence type="ECO:0000313" key="11">
    <source>
        <dbReference type="Proteomes" id="UP000664940"/>
    </source>
</evidence>
<sequence>MIWMKNGEEMIQEMGYGEVLPSGDGTYETWASVEPDPQSGDLSSCHEEHCDVQTVLQVPQESETISLVINAVSGSLVLTVALAALAPWTGEDGPEKVRRRR</sequence>
<evidence type="ECO:0000256" key="6">
    <source>
        <dbReference type="ARBA" id="ARBA00022989"/>
    </source>
</evidence>
<gene>
    <name evidence="10" type="ORF">HJG60_013170</name>
</gene>
<dbReference type="EMBL" id="JABVXQ010000015">
    <property type="protein sequence ID" value="KAF6075235.1"/>
    <property type="molecule type" value="Genomic_DNA"/>
</dbReference>
<keyword evidence="6" id="KW-1133">Transmembrane helix</keyword>
<comment type="subcellular location">
    <subcellularLocation>
        <location evidence="1">Membrane</location>
        <topology evidence="1">Single-pass type I membrane protein</topology>
    </subcellularLocation>
</comment>
<keyword evidence="2" id="KW-0490">MHC I</keyword>
<reference evidence="10 11" key="1">
    <citation type="journal article" date="2020" name="Nature">
        <title>Six reference-quality genomes reveal evolution of bat adaptations.</title>
        <authorList>
            <person name="Jebb D."/>
            <person name="Huang Z."/>
            <person name="Pippel M."/>
            <person name="Hughes G.M."/>
            <person name="Lavrichenko K."/>
            <person name="Devanna P."/>
            <person name="Winkler S."/>
            <person name="Jermiin L.S."/>
            <person name="Skirmuntt E.C."/>
            <person name="Katzourakis A."/>
            <person name="Burkitt-Gray L."/>
            <person name="Ray D.A."/>
            <person name="Sullivan K.A.M."/>
            <person name="Roscito J.G."/>
            <person name="Kirilenko B.M."/>
            <person name="Davalos L.M."/>
            <person name="Corthals A.P."/>
            <person name="Power M.L."/>
            <person name="Jones G."/>
            <person name="Ransome R.D."/>
            <person name="Dechmann D.K.N."/>
            <person name="Locatelli A.G."/>
            <person name="Puechmaille S.J."/>
            <person name="Fedrigo O."/>
            <person name="Jarvis E.D."/>
            <person name="Hiller M."/>
            <person name="Vernes S.C."/>
            <person name="Myers E.W."/>
            <person name="Teeling E.C."/>
        </authorList>
    </citation>
    <scope>NUCLEOTIDE SEQUENCE [LARGE SCALE GENOMIC DNA]</scope>
    <source>
        <strain evidence="10">Bat1K_MPI-CBG_1</strain>
    </source>
</reference>
<dbReference type="GO" id="GO:0006955">
    <property type="term" value="P:immune response"/>
    <property type="evidence" value="ECO:0007669"/>
    <property type="project" value="TreeGrafter"/>
</dbReference>
<dbReference type="InterPro" id="IPR036179">
    <property type="entry name" value="Ig-like_dom_sf"/>
</dbReference>
<evidence type="ECO:0000256" key="5">
    <source>
        <dbReference type="ARBA" id="ARBA00022859"/>
    </source>
</evidence>
<evidence type="ECO:0000313" key="10">
    <source>
        <dbReference type="EMBL" id="KAF6075235.1"/>
    </source>
</evidence>
<evidence type="ECO:0000256" key="3">
    <source>
        <dbReference type="ARBA" id="ARBA00022692"/>
    </source>
</evidence>
<dbReference type="InterPro" id="IPR050208">
    <property type="entry name" value="MHC_class-I_related"/>
</dbReference>